<accession>A0A930YSN2</accession>
<feature type="compositionally biased region" description="Low complexity" evidence="1">
    <location>
        <begin position="28"/>
        <end position="41"/>
    </location>
</feature>
<dbReference type="AlphaFoldDB" id="A0A930YSN2"/>
<feature type="compositionally biased region" description="Pro residues" evidence="1">
    <location>
        <begin position="57"/>
        <end position="77"/>
    </location>
</feature>
<feature type="region of interest" description="Disordered" evidence="1">
    <location>
        <begin position="1"/>
        <end position="89"/>
    </location>
</feature>
<feature type="region of interest" description="Disordered" evidence="1">
    <location>
        <begin position="113"/>
        <end position="140"/>
    </location>
</feature>
<sequence>PWDEPASAGASIEAPDYDQVPYSDDDVAAVLDDSVEDAAPVTPAPAAPVAPAATPVPAAPAPEPEPAPAPKPAPAPASPEDIAARSALPPELNNVADMLEKVFGPAVSLSVEKKSNAAVSSDAAASSDTGTSAPADPANN</sequence>
<proteinExistence type="predicted"/>
<protein>
    <submittedName>
        <fullName evidence="2">Uncharacterized protein</fullName>
    </submittedName>
</protein>
<dbReference type="EMBL" id="JABZGT010000227">
    <property type="protein sequence ID" value="MBF4809391.1"/>
    <property type="molecule type" value="Genomic_DNA"/>
</dbReference>
<organism evidence="2 3">
    <name type="scientific">Lancefieldella parvula</name>
    <dbReference type="NCBI Taxonomy" id="1382"/>
    <lineage>
        <taxon>Bacteria</taxon>
        <taxon>Bacillati</taxon>
        <taxon>Actinomycetota</taxon>
        <taxon>Coriobacteriia</taxon>
        <taxon>Coriobacteriales</taxon>
        <taxon>Atopobiaceae</taxon>
        <taxon>Lancefieldella</taxon>
    </lineage>
</organism>
<dbReference type="Proteomes" id="UP000772566">
    <property type="component" value="Unassembled WGS sequence"/>
</dbReference>
<feature type="non-terminal residue" evidence="2">
    <location>
        <position position="1"/>
    </location>
</feature>
<comment type="caution">
    <text evidence="2">The sequence shown here is derived from an EMBL/GenBank/DDBJ whole genome shotgun (WGS) entry which is preliminary data.</text>
</comment>
<evidence type="ECO:0000256" key="1">
    <source>
        <dbReference type="SAM" id="MobiDB-lite"/>
    </source>
</evidence>
<feature type="compositionally biased region" description="Low complexity" evidence="1">
    <location>
        <begin position="116"/>
        <end position="140"/>
    </location>
</feature>
<reference evidence="2" key="1">
    <citation type="submission" date="2020-04" db="EMBL/GenBank/DDBJ databases">
        <title>Deep metagenomics examines the oral microbiome during advanced dental caries in children, revealing novel taxa and co-occurrences with host molecules.</title>
        <authorList>
            <person name="Baker J.L."/>
            <person name="Morton J.T."/>
            <person name="Dinis M."/>
            <person name="Alvarez R."/>
            <person name="Tran N.C."/>
            <person name="Knight R."/>
            <person name="Edlund A."/>
        </authorList>
    </citation>
    <scope>NUCLEOTIDE SEQUENCE</scope>
    <source>
        <strain evidence="2">JCVI_22A_bin.2</strain>
    </source>
</reference>
<gene>
    <name evidence="2" type="ORF">HXK23_04130</name>
</gene>
<evidence type="ECO:0000313" key="2">
    <source>
        <dbReference type="EMBL" id="MBF4809391.1"/>
    </source>
</evidence>
<name>A0A930YSN2_9ACTN</name>
<evidence type="ECO:0000313" key="3">
    <source>
        <dbReference type="Proteomes" id="UP000772566"/>
    </source>
</evidence>